<dbReference type="Proteomes" id="UP001153069">
    <property type="component" value="Unassembled WGS sequence"/>
</dbReference>
<dbReference type="SUPFAM" id="SSF140860">
    <property type="entry name" value="Pseudo ankyrin repeat-like"/>
    <property type="match status" value="2"/>
</dbReference>
<dbReference type="EMBL" id="CAICTM010000289">
    <property type="protein sequence ID" value="CAB9507047.1"/>
    <property type="molecule type" value="Genomic_DNA"/>
</dbReference>
<proteinExistence type="predicted"/>
<dbReference type="PANTHER" id="PTHR46586">
    <property type="entry name" value="ANKYRIN REPEAT-CONTAINING PROTEIN"/>
    <property type="match status" value="1"/>
</dbReference>
<protein>
    <submittedName>
        <fullName evidence="1">Ankyrin repeat protein</fullName>
    </submittedName>
</protein>
<dbReference type="AlphaFoldDB" id="A0A9N8DQ24"/>
<comment type="caution">
    <text evidence="1">The sequence shown here is derived from an EMBL/GenBank/DDBJ whole genome shotgun (WGS) entry which is preliminary data.</text>
</comment>
<sequence length="464" mass="52462">MTFDRLFDDDGWLEEATAALRITQFCKMSLMSDKEVIRRVVELKQRGNQRPTGTVEERRQDVEEVCILMDQIRDRQATKLEADCREQQAMNVLLQNGFHQAAETLKNHKEAKKTALSNLLDAEDVWKNFIFPSLGVGHYAFVGRVNRRFNVLYREYCETYQNTNDPPVAFYNVICARYFLDDASPSVPSREQVCPAIAKCGSRAVMEWANEMAAKHSHVGLIQWTRNTNLYPTKELFRASVELQLRGFVAGANHQNVREAISIAILKWARRHGCPWDESTCIAAAAAGHLHIVQWACVNGCRFCIWSTCTAAARAGHLAILQWARENGLHWNEETCAAAARGGHLALLQWARANHCPWNEYTCAAAAGRGHLAILQWARANHCPWTEETCFAAAQGGHLAILQWARANHFPWNQDTCTAAARKGHLAILQGARANHCPWDWKTRLWSRGHPQVLQWAIENGCPA</sequence>
<reference evidence="1" key="1">
    <citation type="submission" date="2020-06" db="EMBL/GenBank/DDBJ databases">
        <authorList>
            <consortium name="Plant Systems Biology data submission"/>
        </authorList>
    </citation>
    <scope>NUCLEOTIDE SEQUENCE</scope>
    <source>
        <strain evidence="1">D6</strain>
    </source>
</reference>
<dbReference type="PANTHER" id="PTHR46586:SF3">
    <property type="entry name" value="ANKYRIN REPEAT-CONTAINING PROTEIN"/>
    <property type="match status" value="1"/>
</dbReference>
<evidence type="ECO:0000313" key="1">
    <source>
        <dbReference type="EMBL" id="CAB9507047.1"/>
    </source>
</evidence>
<evidence type="ECO:0000313" key="2">
    <source>
        <dbReference type="Proteomes" id="UP001153069"/>
    </source>
</evidence>
<dbReference type="InterPro" id="IPR052050">
    <property type="entry name" value="SecEffector_AnkRepeat"/>
</dbReference>
<keyword evidence="2" id="KW-1185">Reference proteome</keyword>
<name>A0A9N8DQ24_9STRA</name>
<accession>A0A9N8DQ24</accession>
<gene>
    <name evidence="1" type="ORF">SEMRO_290_G109270.1</name>
</gene>
<organism evidence="1 2">
    <name type="scientific">Seminavis robusta</name>
    <dbReference type="NCBI Taxonomy" id="568900"/>
    <lineage>
        <taxon>Eukaryota</taxon>
        <taxon>Sar</taxon>
        <taxon>Stramenopiles</taxon>
        <taxon>Ochrophyta</taxon>
        <taxon>Bacillariophyta</taxon>
        <taxon>Bacillariophyceae</taxon>
        <taxon>Bacillariophycidae</taxon>
        <taxon>Naviculales</taxon>
        <taxon>Naviculaceae</taxon>
        <taxon>Seminavis</taxon>
    </lineage>
</organism>